<proteinExistence type="predicted"/>
<sequence length="53" mass="5958">MGLAQIASISPAKSSMEMEAVLSLLNVKQMSLEPFHWQNCLSPKPEKVPFERK</sequence>
<organism evidence="1 2">
    <name type="scientific">Bartonella acomydis</name>
    <dbReference type="NCBI Taxonomy" id="686234"/>
    <lineage>
        <taxon>Bacteria</taxon>
        <taxon>Pseudomonadati</taxon>
        <taxon>Pseudomonadota</taxon>
        <taxon>Alphaproteobacteria</taxon>
        <taxon>Hyphomicrobiales</taxon>
        <taxon>Bartonellaceae</taxon>
        <taxon>Bartonella</taxon>
    </lineage>
</organism>
<accession>A0ABP9MES1</accession>
<evidence type="ECO:0000313" key="2">
    <source>
        <dbReference type="Proteomes" id="UP001501525"/>
    </source>
</evidence>
<evidence type="ECO:0000313" key="1">
    <source>
        <dbReference type="EMBL" id="GAA5095127.1"/>
    </source>
</evidence>
<comment type="caution">
    <text evidence="1">The sequence shown here is derived from an EMBL/GenBank/DDBJ whole genome shotgun (WGS) entry which is preliminary data.</text>
</comment>
<gene>
    <name evidence="1" type="ORF">GCM10023260_02930</name>
</gene>
<reference evidence="2" key="1">
    <citation type="journal article" date="2019" name="Int. J. Syst. Evol. Microbiol.">
        <title>The Global Catalogue of Microorganisms (GCM) 10K type strain sequencing project: providing services to taxonomists for standard genome sequencing and annotation.</title>
        <authorList>
            <consortium name="The Broad Institute Genomics Platform"/>
            <consortium name="The Broad Institute Genome Sequencing Center for Infectious Disease"/>
            <person name="Wu L."/>
            <person name="Ma J."/>
        </authorList>
    </citation>
    <scope>NUCLEOTIDE SEQUENCE [LARGE SCALE GENOMIC DNA]</scope>
    <source>
        <strain evidence="2">JCM 17706</strain>
    </source>
</reference>
<keyword evidence="2" id="KW-1185">Reference proteome</keyword>
<dbReference type="EMBL" id="BAABIY010000007">
    <property type="protein sequence ID" value="GAA5095127.1"/>
    <property type="molecule type" value="Genomic_DNA"/>
</dbReference>
<dbReference type="Proteomes" id="UP001501525">
    <property type="component" value="Unassembled WGS sequence"/>
</dbReference>
<protein>
    <submittedName>
        <fullName evidence="1">Uncharacterized protein</fullName>
    </submittedName>
</protein>
<name>A0ABP9MES1_9HYPH</name>